<evidence type="ECO:0000313" key="14">
    <source>
        <dbReference type="EMBL" id="KAH9381486.1"/>
    </source>
</evidence>
<dbReference type="InterPro" id="IPR036719">
    <property type="entry name" value="Neuro-gated_channel_TM_sf"/>
</dbReference>
<feature type="domain" description="Neurotransmitter-gated ion-channel ligand-binding" evidence="12">
    <location>
        <begin position="42"/>
        <end position="146"/>
    </location>
</feature>
<dbReference type="SUPFAM" id="SSF63712">
    <property type="entry name" value="Nicotinic receptor ligand binding domain-like"/>
    <property type="match status" value="1"/>
</dbReference>
<keyword evidence="7" id="KW-1133">Transmembrane helix</keyword>
<sequence length="222" mass="25615">MKAMAQIICCALYLLNRRNISRIAASYVPKLCIPPFRYLSAQFVEVDVFIHELWFDWRLARKVKERIVVDPRWHKDIWTPEVYFKNSADGRLDHVIFPYAYITLEPSGVLFMAARVSLKLACNLDLTRFPHDNQLCDMQLSSRTFSCLYGRVELRRLAGYFLINKYAPSTIIVFMSFAAFWMPCEALPARVTLSVTSLLSLVTAQYQTHMPASRTSWPSTSG</sequence>
<evidence type="ECO:0000256" key="10">
    <source>
        <dbReference type="ARBA" id="ARBA00023303"/>
    </source>
</evidence>
<dbReference type="GO" id="GO:0005886">
    <property type="term" value="C:plasma membrane"/>
    <property type="evidence" value="ECO:0007669"/>
    <property type="project" value="UniProtKB-SubCell"/>
</dbReference>
<dbReference type="Proteomes" id="UP000821853">
    <property type="component" value="Chromosome 9"/>
</dbReference>
<dbReference type="Pfam" id="PF02932">
    <property type="entry name" value="Neur_chan_memb"/>
    <property type="match status" value="1"/>
</dbReference>
<name>A0A9J6GSH9_HAELO</name>
<dbReference type="Gene3D" id="1.20.58.390">
    <property type="entry name" value="Neurotransmitter-gated ion-channel transmembrane domain"/>
    <property type="match status" value="1"/>
</dbReference>
<evidence type="ECO:0000256" key="3">
    <source>
        <dbReference type="ARBA" id="ARBA00022448"/>
    </source>
</evidence>
<dbReference type="Gene3D" id="2.70.170.10">
    <property type="entry name" value="Neurotransmitter-gated ion-channel ligand-binding domain"/>
    <property type="match status" value="1"/>
</dbReference>
<dbReference type="PROSITE" id="PS00236">
    <property type="entry name" value="NEUROTR_ION_CHANNEL"/>
    <property type="match status" value="1"/>
</dbReference>
<dbReference type="VEuPathDB" id="VectorBase:HLOH_047735"/>
<evidence type="ECO:0000256" key="5">
    <source>
        <dbReference type="ARBA" id="ARBA00022692"/>
    </source>
</evidence>
<evidence type="ECO:0000256" key="1">
    <source>
        <dbReference type="ARBA" id="ARBA00004141"/>
    </source>
</evidence>
<dbReference type="PANTHER" id="PTHR18945">
    <property type="entry name" value="NEUROTRANSMITTER GATED ION CHANNEL"/>
    <property type="match status" value="1"/>
</dbReference>
<dbReference type="EMBL" id="JABSTR010000011">
    <property type="protein sequence ID" value="KAH9381486.1"/>
    <property type="molecule type" value="Genomic_DNA"/>
</dbReference>
<dbReference type="InterPro" id="IPR006028">
    <property type="entry name" value="GABAA/Glycine_rcpt"/>
</dbReference>
<dbReference type="InterPro" id="IPR018000">
    <property type="entry name" value="Neurotransmitter_ion_chnl_CS"/>
</dbReference>
<protein>
    <submittedName>
        <fullName evidence="14">Uncharacterized protein</fullName>
    </submittedName>
</protein>
<dbReference type="InterPro" id="IPR036734">
    <property type="entry name" value="Neur_chan_lig-bd_sf"/>
</dbReference>
<proteinExistence type="inferred from homology"/>
<gene>
    <name evidence="14" type="ORF">HPB48_005539</name>
</gene>
<comment type="similarity">
    <text evidence="11">Belongs to the ligand-gated ion channel (TC 1.A.9) family.</text>
</comment>
<comment type="caution">
    <text evidence="14">The sequence shown here is derived from an EMBL/GenBank/DDBJ whole genome shotgun (WGS) entry which is preliminary data.</text>
</comment>
<feature type="domain" description="Neurotransmitter-gated ion-channel transmembrane" evidence="13">
    <location>
        <begin position="166"/>
        <end position="204"/>
    </location>
</feature>
<evidence type="ECO:0000259" key="12">
    <source>
        <dbReference type="Pfam" id="PF02931"/>
    </source>
</evidence>
<keyword evidence="5" id="KW-0812">Transmembrane</keyword>
<dbReference type="GO" id="GO:0099095">
    <property type="term" value="F:ligand-gated monoatomic anion channel activity"/>
    <property type="evidence" value="ECO:0007669"/>
    <property type="project" value="UniProtKB-ARBA"/>
</dbReference>
<keyword evidence="8 11" id="KW-0406">Ion transport</keyword>
<dbReference type="InterPro" id="IPR006201">
    <property type="entry name" value="Neur_channel"/>
</dbReference>
<evidence type="ECO:0000256" key="11">
    <source>
        <dbReference type="RuleBase" id="RU000687"/>
    </source>
</evidence>
<evidence type="ECO:0000256" key="7">
    <source>
        <dbReference type="ARBA" id="ARBA00022989"/>
    </source>
</evidence>
<dbReference type="PRINTS" id="PR00253">
    <property type="entry name" value="GABAARECEPTR"/>
</dbReference>
<evidence type="ECO:0000256" key="8">
    <source>
        <dbReference type="ARBA" id="ARBA00023065"/>
    </source>
</evidence>
<dbReference type="AlphaFoldDB" id="A0A9J6GSH9"/>
<keyword evidence="6" id="KW-0732">Signal</keyword>
<evidence type="ECO:0000313" key="15">
    <source>
        <dbReference type="Proteomes" id="UP000821853"/>
    </source>
</evidence>
<accession>A0A9J6GSH9</accession>
<evidence type="ECO:0000256" key="9">
    <source>
        <dbReference type="ARBA" id="ARBA00023136"/>
    </source>
</evidence>
<evidence type="ECO:0000256" key="6">
    <source>
        <dbReference type="ARBA" id="ARBA00022729"/>
    </source>
</evidence>
<keyword evidence="9" id="KW-0472">Membrane</keyword>
<organism evidence="14 15">
    <name type="scientific">Haemaphysalis longicornis</name>
    <name type="common">Bush tick</name>
    <dbReference type="NCBI Taxonomy" id="44386"/>
    <lineage>
        <taxon>Eukaryota</taxon>
        <taxon>Metazoa</taxon>
        <taxon>Ecdysozoa</taxon>
        <taxon>Arthropoda</taxon>
        <taxon>Chelicerata</taxon>
        <taxon>Arachnida</taxon>
        <taxon>Acari</taxon>
        <taxon>Parasitiformes</taxon>
        <taxon>Ixodida</taxon>
        <taxon>Ixodoidea</taxon>
        <taxon>Ixodidae</taxon>
        <taxon>Haemaphysalinae</taxon>
        <taxon>Haemaphysalis</taxon>
    </lineage>
</organism>
<keyword evidence="15" id="KW-1185">Reference proteome</keyword>
<dbReference type="PRINTS" id="PR00252">
    <property type="entry name" value="NRIONCHANNEL"/>
</dbReference>
<evidence type="ECO:0000256" key="2">
    <source>
        <dbReference type="ARBA" id="ARBA00004236"/>
    </source>
</evidence>
<dbReference type="SUPFAM" id="SSF90112">
    <property type="entry name" value="Neurotransmitter-gated ion-channel transmembrane pore"/>
    <property type="match status" value="1"/>
</dbReference>
<dbReference type="InterPro" id="IPR038050">
    <property type="entry name" value="Neuro_actylchol_rec"/>
</dbReference>
<dbReference type="GO" id="GO:0005230">
    <property type="term" value="F:extracellular ligand-gated monoatomic ion channel activity"/>
    <property type="evidence" value="ECO:0007669"/>
    <property type="project" value="InterPro"/>
</dbReference>
<dbReference type="InterPro" id="IPR006202">
    <property type="entry name" value="Neur_chan_lig-bd"/>
</dbReference>
<comment type="subcellular location">
    <subcellularLocation>
        <location evidence="2">Cell membrane</location>
    </subcellularLocation>
    <subcellularLocation>
        <location evidence="1">Membrane</location>
        <topology evidence="1">Multi-pass membrane protein</topology>
    </subcellularLocation>
</comment>
<keyword evidence="3 11" id="KW-0813">Transport</keyword>
<evidence type="ECO:0000256" key="4">
    <source>
        <dbReference type="ARBA" id="ARBA00022475"/>
    </source>
</evidence>
<reference evidence="14 15" key="1">
    <citation type="journal article" date="2020" name="Cell">
        <title>Large-Scale Comparative Analyses of Tick Genomes Elucidate Their Genetic Diversity and Vector Capacities.</title>
        <authorList>
            <consortium name="Tick Genome and Microbiome Consortium (TIGMIC)"/>
            <person name="Jia N."/>
            <person name="Wang J."/>
            <person name="Shi W."/>
            <person name="Du L."/>
            <person name="Sun Y."/>
            <person name="Zhan W."/>
            <person name="Jiang J.F."/>
            <person name="Wang Q."/>
            <person name="Zhang B."/>
            <person name="Ji P."/>
            <person name="Bell-Sakyi L."/>
            <person name="Cui X.M."/>
            <person name="Yuan T.T."/>
            <person name="Jiang B.G."/>
            <person name="Yang W.F."/>
            <person name="Lam T.T."/>
            <person name="Chang Q.C."/>
            <person name="Ding S.J."/>
            <person name="Wang X.J."/>
            <person name="Zhu J.G."/>
            <person name="Ruan X.D."/>
            <person name="Zhao L."/>
            <person name="Wei J.T."/>
            <person name="Ye R.Z."/>
            <person name="Que T.C."/>
            <person name="Du C.H."/>
            <person name="Zhou Y.H."/>
            <person name="Cheng J.X."/>
            <person name="Dai P.F."/>
            <person name="Guo W.B."/>
            <person name="Han X.H."/>
            <person name="Huang E.J."/>
            <person name="Li L.F."/>
            <person name="Wei W."/>
            <person name="Gao Y.C."/>
            <person name="Liu J.Z."/>
            <person name="Shao H.Z."/>
            <person name="Wang X."/>
            <person name="Wang C.C."/>
            <person name="Yang T.C."/>
            <person name="Huo Q.B."/>
            <person name="Li W."/>
            <person name="Chen H.Y."/>
            <person name="Chen S.E."/>
            <person name="Zhou L.G."/>
            <person name="Ni X.B."/>
            <person name="Tian J.H."/>
            <person name="Sheng Y."/>
            <person name="Liu T."/>
            <person name="Pan Y.S."/>
            <person name="Xia L.Y."/>
            <person name="Li J."/>
            <person name="Zhao F."/>
            <person name="Cao W.C."/>
        </authorList>
    </citation>
    <scope>NUCLEOTIDE SEQUENCE [LARGE SCALE GENOMIC DNA]</scope>
    <source>
        <tissue evidence="14">Larvae</tissue>
    </source>
</reference>
<dbReference type="GO" id="GO:0004888">
    <property type="term" value="F:transmembrane signaling receptor activity"/>
    <property type="evidence" value="ECO:0007669"/>
    <property type="project" value="InterPro"/>
</dbReference>
<keyword evidence="10 11" id="KW-0407">Ion channel</keyword>
<dbReference type="OrthoDB" id="6422395at2759"/>
<dbReference type="Pfam" id="PF02931">
    <property type="entry name" value="Neur_chan_LBD"/>
    <property type="match status" value="1"/>
</dbReference>
<dbReference type="GO" id="GO:0005254">
    <property type="term" value="F:chloride channel activity"/>
    <property type="evidence" value="ECO:0007669"/>
    <property type="project" value="UniProtKB-ARBA"/>
</dbReference>
<evidence type="ECO:0000259" key="13">
    <source>
        <dbReference type="Pfam" id="PF02932"/>
    </source>
</evidence>
<keyword evidence="4" id="KW-1003">Cell membrane</keyword>
<dbReference type="InterPro" id="IPR006029">
    <property type="entry name" value="Neurotrans-gated_channel_TM"/>
</dbReference>